<protein>
    <submittedName>
        <fullName evidence="15">Uncharacterized protein</fullName>
    </submittedName>
</protein>
<dbReference type="Pfam" id="PF00373">
    <property type="entry name" value="FERM_M"/>
    <property type="match status" value="1"/>
</dbReference>
<dbReference type="InterPro" id="IPR029071">
    <property type="entry name" value="Ubiquitin-like_domsf"/>
</dbReference>
<dbReference type="SUPFAM" id="SSF54236">
    <property type="entry name" value="Ubiquitin-like"/>
    <property type="match status" value="1"/>
</dbReference>
<accession>A0AAE1QQJ2</accession>
<evidence type="ECO:0000256" key="4">
    <source>
        <dbReference type="ARBA" id="ARBA00022860"/>
    </source>
</evidence>
<feature type="region of interest" description="Disordered" evidence="10">
    <location>
        <begin position="972"/>
        <end position="1009"/>
    </location>
</feature>
<keyword evidence="6 8" id="KW-0505">Motor protein</keyword>
<feature type="domain" description="FERM" evidence="11">
    <location>
        <begin position="1639"/>
        <end position="1989"/>
    </location>
</feature>
<evidence type="ECO:0000256" key="9">
    <source>
        <dbReference type="SAM" id="Coils"/>
    </source>
</evidence>
<feature type="region of interest" description="Actin-binding" evidence="8">
    <location>
        <begin position="578"/>
        <end position="600"/>
    </location>
</feature>
<dbReference type="InterPro" id="IPR051724">
    <property type="entry name" value="Actin_motor_Myosin"/>
</dbReference>
<evidence type="ECO:0000256" key="3">
    <source>
        <dbReference type="ARBA" id="ARBA00022840"/>
    </source>
</evidence>
<dbReference type="InterPro" id="IPR027417">
    <property type="entry name" value="P-loop_NTPase"/>
</dbReference>
<name>A0AAE1QQJ2_9SOLA</name>
<dbReference type="GO" id="GO:0030048">
    <property type="term" value="P:actin filament-based movement"/>
    <property type="evidence" value="ECO:0007669"/>
    <property type="project" value="UniProtKB-ARBA"/>
</dbReference>
<dbReference type="EMBL" id="JAVYJV010000084">
    <property type="protein sequence ID" value="KAK4336843.1"/>
    <property type="molecule type" value="Genomic_DNA"/>
</dbReference>
<dbReference type="InterPro" id="IPR000159">
    <property type="entry name" value="RA_dom"/>
</dbReference>
<dbReference type="Gene3D" id="1.20.58.530">
    <property type="match status" value="1"/>
</dbReference>
<keyword evidence="9" id="KW-0175">Coiled coil</keyword>
<dbReference type="CDD" id="cd14473">
    <property type="entry name" value="FERM_B-lobe"/>
    <property type="match status" value="1"/>
</dbReference>
<dbReference type="InterPro" id="IPR000857">
    <property type="entry name" value="MyTH4_dom"/>
</dbReference>
<organism evidence="15 16">
    <name type="scientific">Anisodus tanguticus</name>
    <dbReference type="NCBI Taxonomy" id="243964"/>
    <lineage>
        <taxon>Eukaryota</taxon>
        <taxon>Viridiplantae</taxon>
        <taxon>Streptophyta</taxon>
        <taxon>Embryophyta</taxon>
        <taxon>Tracheophyta</taxon>
        <taxon>Spermatophyta</taxon>
        <taxon>Magnoliopsida</taxon>
        <taxon>eudicotyledons</taxon>
        <taxon>Gunneridae</taxon>
        <taxon>Pentapetalae</taxon>
        <taxon>asterids</taxon>
        <taxon>lamiids</taxon>
        <taxon>Solanales</taxon>
        <taxon>Solanaceae</taxon>
        <taxon>Solanoideae</taxon>
        <taxon>Hyoscyameae</taxon>
        <taxon>Anisodus</taxon>
    </lineage>
</organism>
<keyword evidence="3 8" id="KW-0067">ATP-binding</keyword>
<dbReference type="SMART" id="SM00139">
    <property type="entry name" value="MyTH4"/>
    <property type="match status" value="2"/>
</dbReference>
<dbReference type="SUPFAM" id="SSF47031">
    <property type="entry name" value="Second domain of FERM"/>
    <property type="match status" value="1"/>
</dbReference>
<reference evidence="15" key="1">
    <citation type="submission" date="2023-12" db="EMBL/GenBank/DDBJ databases">
        <title>Genome assembly of Anisodus tanguticus.</title>
        <authorList>
            <person name="Wang Y.-J."/>
        </authorList>
    </citation>
    <scope>NUCLEOTIDE SEQUENCE</scope>
    <source>
        <strain evidence="15">KB-2021</strain>
        <tissue evidence="15">Leaf</tissue>
    </source>
</reference>
<dbReference type="Gene3D" id="6.20.240.20">
    <property type="match status" value="1"/>
</dbReference>
<evidence type="ECO:0000256" key="1">
    <source>
        <dbReference type="ARBA" id="ARBA00022468"/>
    </source>
</evidence>
<proteinExistence type="inferred from homology"/>
<dbReference type="SMART" id="SM00242">
    <property type="entry name" value="MYSc"/>
    <property type="match status" value="1"/>
</dbReference>
<dbReference type="GO" id="GO:0003774">
    <property type="term" value="F:cytoskeletal motor activity"/>
    <property type="evidence" value="ECO:0007669"/>
    <property type="project" value="UniProtKB-UniRule"/>
</dbReference>
<feature type="domain" description="MyTH4" evidence="13">
    <location>
        <begin position="2109"/>
        <end position="2306"/>
    </location>
</feature>
<dbReference type="GO" id="GO:0003779">
    <property type="term" value="F:actin binding"/>
    <property type="evidence" value="ECO:0007669"/>
    <property type="project" value="UniProtKB-KW"/>
</dbReference>
<dbReference type="Gene3D" id="1.25.40.530">
    <property type="entry name" value="MyTH4 domain"/>
    <property type="match status" value="2"/>
</dbReference>
<feature type="region of interest" description="Disordered" evidence="10">
    <location>
        <begin position="803"/>
        <end position="839"/>
    </location>
</feature>
<dbReference type="Pfam" id="PF00063">
    <property type="entry name" value="Myosin_head"/>
    <property type="match status" value="1"/>
</dbReference>
<evidence type="ECO:0000256" key="6">
    <source>
        <dbReference type="ARBA" id="ARBA00023175"/>
    </source>
</evidence>
<evidence type="ECO:0000256" key="2">
    <source>
        <dbReference type="ARBA" id="ARBA00022741"/>
    </source>
</evidence>
<dbReference type="Pfam" id="PF00784">
    <property type="entry name" value="MyTH4"/>
    <property type="match status" value="2"/>
</dbReference>
<dbReference type="PRINTS" id="PR00193">
    <property type="entry name" value="MYOSINHEAVY"/>
</dbReference>
<feature type="compositionally biased region" description="Basic and acidic residues" evidence="10">
    <location>
        <begin position="803"/>
        <end position="833"/>
    </location>
</feature>
<evidence type="ECO:0000259" key="11">
    <source>
        <dbReference type="PROSITE" id="PS50057"/>
    </source>
</evidence>
<dbReference type="Pfam" id="PF00612">
    <property type="entry name" value="IQ"/>
    <property type="match status" value="2"/>
</dbReference>
<dbReference type="SMART" id="SM00015">
    <property type="entry name" value="IQ"/>
    <property type="match status" value="3"/>
</dbReference>
<keyword evidence="1" id="KW-0343">GTPase activation</keyword>
<feature type="compositionally biased region" description="Low complexity" evidence="10">
    <location>
        <begin position="978"/>
        <end position="988"/>
    </location>
</feature>
<feature type="coiled-coil region" evidence="9">
    <location>
        <begin position="1395"/>
        <end position="1429"/>
    </location>
</feature>
<keyword evidence="5 8" id="KW-0518">Myosin</keyword>
<feature type="region of interest" description="Disordered" evidence="10">
    <location>
        <begin position="2511"/>
        <end position="2531"/>
    </location>
</feature>
<feature type="domain" description="Ras-associating" evidence="12">
    <location>
        <begin position="1637"/>
        <end position="1760"/>
    </location>
</feature>
<comment type="similarity">
    <text evidence="8">Belongs to the TRAFAC class myosin-kinesin ATPase superfamily. Myosin family.</text>
</comment>
<dbReference type="Pfam" id="PF21989">
    <property type="entry name" value="RA_2"/>
    <property type="match status" value="1"/>
</dbReference>
<keyword evidence="2 8" id="KW-0547">Nucleotide-binding</keyword>
<dbReference type="PANTHER" id="PTHR46049">
    <property type="entry name" value="AGAP003327-PA"/>
    <property type="match status" value="1"/>
</dbReference>
<feature type="compositionally biased region" description="Polar residues" evidence="10">
    <location>
        <begin position="989"/>
        <end position="1000"/>
    </location>
</feature>
<dbReference type="InterPro" id="IPR019748">
    <property type="entry name" value="FERM_central"/>
</dbReference>
<dbReference type="InterPro" id="IPR000299">
    <property type="entry name" value="FERM_domain"/>
</dbReference>
<dbReference type="GO" id="GO:0016459">
    <property type="term" value="C:myosin complex"/>
    <property type="evidence" value="ECO:0007669"/>
    <property type="project" value="UniProtKB-KW"/>
</dbReference>
<dbReference type="Gene3D" id="3.10.20.90">
    <property type="entry name" value="Phosphatidylinositol 3-kinase Catalytic Subunit, Chain A, domain 1"/>
    <property type="match status" value="1"/>
</dbReference>
<dbReference type="InterPro" id="IPR001609">
    <property type="entry name" value="Myosin_head_motor_dom-like"/>
</dbReference>
<dbReference type="InterPro" id="IPR011993">
    <property type="entry name" value="PH-like_dom_sf"/>
</dbReference>
<dbReference type="GO" id="GO:0005524">
    <property type="term" value="F:ATP binding"/>
    <property type="evidence" value="ECO:0007669"/>
    <property type="project" value="UniProtKB-UniRule"/>
</dbReference>
<dbReference type="PANTHER" id="PTHR46049:SF5">
    <property type="entry name" value="PLECKSTRIN HOMOLOGY DOMAIN-CONTAINING FAMILY H MEMBER 3"/>
    <property type="match status" value="1"/>
</dbReference>
<dbReference type="PROSITE" id="PS51016">
    <property type="entry name" value="MYTH4"/>
    <property type="match status" value="2"/>
</dbReference>
<evidence type="ECO:0000256" key="5">
    <source>
        <dbReference type="ARBA" id="ARBA00023123"/>
    </source>
</evidence>
<comment type="caution">
    <text evidence="15">The sequence shown here is derived from an EMBL/GenBank/DDBJ whole genome shotgun (WGS) entry which is preliminary data.</text>
</comment>
<evidence type="ECO:0000259" key="12">
    <source>
        <dbReference type="PROSITE" id="PS50200"/>
    </source>
</evidence>
<feature type="region of interest" description="Disordered" evidence="10">
    <location>
        <begin position="2404"/>
        <end position="2447"/>
    </location>
</feature>
<evidence type="ECO:0000259" key="14">
    <source>
        <dbReference type="PROSITE" id="PS51456"/>
    </source>
</evidence>
<feature type="region of interest" description="Disordered" evidence="10">
    <location>
        <begin position="2157"/>
        <end position="2177"/>
    </location>
</feature>
<feature type="binding site" evidence="8">
    <location>
        <begin position="45"/>
        <end position="52"/>
    </location>
    <ligand>
        <name>ATP</name>
        <dbReference type="ChEBI" id="CHEBI:30616"/>
    </ligand>
</feature>
<dbReference type="GO" id="GO:0005096">
    <property type="term" value="F:GTPase activator activity"/>
    <property type="evidence" value="ECO:0007669"/>
    <property type="project" value="UniProtKB-KW"/>
</dbReference>
<dbReference type="Gene3D" id="1.20.5.190">
    <property type="match status" value="1"/>
</dbReference>
<dbReference type="SUPFAM" id="SSF50729">
    <property type="entry name" value="PH domain-like"/>
    <property type="match status" value="1"/>
</dbReference>
<dbReference type="Gene3D" id="2.30.29.30">
    <property type="entry name" value="Pleckstrin-homology domain (PH domain)/Phosphotyrosine-binding domain (PTB)"/>
    <property type="match status" value="2"/>
</dbReference>
<dbReference type="InterPro" id="IPR038185">
    <property type="entry name" value="MyTH4_dom_sf"/>
</dbReference>
<dbReference type="PROSITE" id="PS50057">
    <property type="entry name" value="FERM_3"/>
    <property type="match status" value="1"/>
</dbReference>
<dbReference type="PROSITE" id="PS50096">
    <property type="entry name" value="IQ"/>
    <property type="match status" value="2"/>
</dbReference>
<sequence length="2548" mass="289201">MDRRKSVEGQGCHLATQEPHIFAIAEAMYSQLKSANQSQSCVISGESGAGKTETTKFILQYLCTVTSTSTSWLEHQILEANTILEAFGNAKTVRNDNSSRFGKFIQVCFDEKYQIRGCQIQDYLLEQSRITFQSSKERNYHVFYQLVAGAQACLELQNQFLLQPAAAFSYLNQSECLEIEGVNDGAAFDQLRLAMSVLAMSSDQIDGIFSVLSAILWLGNLKFEETEDGESCRLADKTYDQSDSLVLANVATLLGVDASRLTQSALQRQINVRGNITEIPFKLNEARENRHAQAKALYSRTFAWIVNHINTCTQPGPDSSGLFLGVLDIFGFENFTINSFEQFCINHANEKLHRFFNHYVFALEQEMYEQEGIKFSQVSFTDNTPCLNLLEKPPKCIFRLLTEECRMPKGTDQTFVNKLHTEFENHNNYIKGEDRRRWNLEFGIKHYAGPVIYTVNGFLDKNKDVQQDQLFDLMSDSSNSFVKELTKFQDLYGCFSKNTLSSSNSTYSNLCNLANNSLPNGSNMNNGVCSNTNSSIQSSNSSSTYSRASGQNIYGTMGNSNNTSKGKPTVADKFRQQLAALVDLLHSTNSWYVRCIKPNSEKLANYFNDKEVLAQLQYLGMLDIIRIRREGYPINYLFSQFSNRFKCILHQTRSIKIVDQNALSVSETLVNYSLNSLMQQIGKSLNSINQADFYQIGKNKVFLKLNLHDKLVLDRDLILNQSALKIQSVWRRYVIYKRFNQLKSATTCVQRQYRAIKQRLWFIRRKRAAITIQAYVRGMFARECYSAMKEMAIIQQKEKEEAEKRKAKEEMEKAKAQEELERQNENNDSKDESSIPAKKNCKTNVDDAITFAENEIENLTKLMEQSGLLHRNQVSNSSELNNSITNLSNPSLSSSTSSLAISTNNIVASFSNVPKDRNSIATIPINGSGDSNHVDLDKMFAFLSDLQKSDSRLSIANLNNDNFQTLLSASQNQNTGVSTPSTTITSPSLIANCSSNGDQPSPSIGSLSSNSVSSSGFSSAVSSTTLTNKEKLKNSLEQNGDIDRQFDKLIQKTEQQLNELDQLNGKNNFKNNYLPFMNINKKLVNPNFNLKALDNKHANFNLINQNSCRPNSLASDCTLTSNSCSDPISLNSSHNISLPMFRLTQFSQERRIYSNDQNSLAFNTSSLINNKILQDNNFKNSNSSIYSNSSSFSNEQMASTATSSTTTLADLMNQSAQKIQQQNRNKTNFIDDSIVSKDNKKDEIIQSLTDHDAQKTNNNNQFPSPPPAILDLSNPQTTLTNIPNQVSSIKNDSLIENVLQNKINNELSQSSNNENNFNSSQIYGFKLGNGFTNGLPQKTMNGTLLMNAALQQQNQQYLINALAKGLSQQQILSNLHQQQQNLLYSNNTEKIVNNSQFIEKRKQRVERKIQQLQDEKKSQNLQNNTLQSNTVAASNEMIEFADKYFNSHSRDQNSSMIKTLTRRKKSVDDNAIYSKSEMLTYTNIFSIPTSHIKLQEQENSVLACSMFKELCKYMSQELKFDSEQRTIQSILTKCIEREELRDELFVQMMRQINNNNNREEVVRLWVLIGLSTAAFAPSKLLIKYFVEFLRRNLRKESAIACYAQFSLDNLQPKGCSVVNCRRLAASSQEINAVKNLSSLLVKFHLLDGSTKTIDVHPADTASDALHCLAQRLGLKNMEGWSLFELNTTNNLEKFVRGHEYIADIIARWEQKAKESALEKDNSIYGTAIRYGTLGRAGLNNSIYNLESNLSYKFIMRKRLFKNIREIPPDPIEVNLLYAQAVHSVVKKDDFPVSERIALQLAGLQAQVNLGEYNSKRSLQHYSNIQSYLCKRVISRKQPNNQAKPDWASQIAEAHRIYGNGKSDLISKVWYLSVVMQYPLYGCSLFNVIYKGFHQLQAGQNKILLGVNSEGVILANCSDKHILSSYRYLDIESVSVLSTQLNEENLITLKLNKKCVEDQQAMRYLTFETLQKEDIAALIYSYAPNLNLNQNNTVNAFNINRKSTMNNALNNSNNQEKLPNTAINRRLLKMTLEDRMKFYHELMNCRKIIIESGILRKPINAITQENVGFMKSTLRRLNKSKLDKMKQEINFSADFEAECFRFYPHSFWAFTKFSISNSILITADPELERTALQSFNSILKYSGLLNLNSSQANCGISTNNETNESLQRQNSIDSNSSDNSNLNVLKNELDQIKLAQLIIHRAMHKNASDIFRNELFLQLIKQTTDHPEPNSKTNIKHWQLLALACSVTYPTDRRILALLNAHLRRCVLDEHTAEGQWANFTLRGLLGSVETKGRKWTPSRVEVRATLNRKRVYARIHFLDGQYQAVEFDACATVGEVVEQNVLATCEYKNIVDYNPTINSLMIVALGNNMSSKTIKYIFNTPQALQIAQLIRDYTTALAKQRGQGRRKSVEFDLMPKVEKNQPNQSGQNENAISDKNSNMPVPPPRPSLVQRQIQSMQPLNKINPMINQQSLIEQQNFYSNNNQINAQMKNSFLIQKQQQLVQQISSQQNFLNNNSSQPQQFQPTHRRQRPLSILYKPPPIIMTEPEHV</sequence>
<keyword evidence="16" id="KW-1185">Reference proteome</keyword>
<dbReference type="GO" id="GO:0005516">
    <property type="term" value="F:calmodulin binding"/>
    <property type="evidence" value="ECO:0007669"/>
    <property type="project" value="UniProtKB-KW"/>
</dbReference>
<feature type="domain" description="MyTH4" evidence="13">
    <location>
        <begin position="1482"/>
        <end position="1634"/>
    </location>
</feature>
<dbReference type="SMART" id="SM00295">
    <property type="entry name" value="B41"/>
    <property type="match status" value="1"/>
</dbReference>
<feature type="compositionally biased region" description="Low complexity" evidence="10">
    <location>
        <begin position="2511"/>
        <end position="2523"/>
    </location>
</feature>
<keyword evidence="7 8" id="KW-0009">Actin-binding</keyword>
<keyword evidence="4" id="KW-0112">Calmodulin-binding</keyword>
<dbReference type="Gene3D" id="1.20.120.720">
    <property type="entry name" value="Myosin VI head, motor domain, U50 subdomain"/>
    <property type="match status" value="1"/>
</dbReference>
<dbReference type="PROSITE" id="PS51456">
    <property type="entry name" value="MYOSIN_MOTOR"/>
    <property type="match status" value="1"/>
</dbReference>
<dbReference type="Gene3D" id="1.20.80.10">
    <property type="match status" value="1"/>
</dbReference>
<evidence type="ECO:0000313" key="15">
    <source>
        <dbReference type="EMBL" id="KAK4336843.1"/>
    </source>
</evidence>
<feature type="compositionally biased region" description="Polar residues" evidence="10">
    <location>
        <begin position="2157"/>
        <end position="2168"/>
    </location>
</feature>
<dbReference type="Gene3D" id="1.10.10.820">
    <property type="match status" value="1"/>
</dbReference>
<dbReference type="Gene3D" id="3.40.850.10">
    <property type="entry name" value="Kinesin motor domain"/>
    <property type="match status" value="1"/>
</dbReference>
<evidence type="ECO:0000256" key="7">
    <source>
        <dbReference type="ARBA" id="ARBA00023203"/>
    </source>
</evidence>
<evidence type="ECO:0000256" key="10">
    <source>
        <dbReference type="SAM" id="MobiDB-lite"/>
    </source>
</evidence>
<dbReference type="InterPro" id="IPR035963">
    <property type="entry name" value="FERM_2"/>
</dbReference>
<feature type="compositionally biased region" description="Polar residues" evidence="10">
    <location>
        <begin position="2420"/>
        <end position="2439"/>
    </location>
</feature>
<dbReference type="Proteomes" id="UP001291623">
    <property type="component" value="Unassembled WGS sequence"/>
</dbReference>
<dbReference type="InterPro" id="IPR000048">
    <property type="entry name" value="IQ_motif_EF-hand-BS"/>
</dbReference>
<dbReference type="PROSITE" id="PS50200">
    <property type="entry name" value="RA"/>
    <property type="match status" value="1"/>
</dbReference>
<evidence type="ECO:0000259" key="13">
    <source>
        <dbReference type="PROSITE" id="PS51016"/>
    </source>
</evidence>
<dbReference type="SUPFAM" id="SSF52540">
    <property type="entry name" value="P-loop containing nucleoside triphosphate hydrolases"/>
    <property type="match status" value="1"/>
</dbReference>
<evidence type="ECO:0000256" key="8">
    <source>
        <dbReference type="PROSITE-ProRule" id="PRU00782"/>
    </source>
</evidence>
<dbReference type="InterPro" id="IPR014352">
    <property type="entry name" value="FERM/acyl-CoA-bd_prot_sf"/>
</dbReference>
<dbReference type="InterPro" id="IPR036961">
    <property type="entry name" value="Kinesin_motor_dom_sf"/>
</dbReference>
<evidence type="ECO:0000313" key="16">
    <source>
        <dbReference type="Proteomes" id="UP001291623"/>
    </source>
</evidence>
<gene>
    <name evidence="15" type="ORF">RND71_044166</name>
</gene>
<feature type="compositionally biased region" description="Basic and acidic residues" evidence="10">
    <location>
        <begin position="2407"/>
        <end position="2419"/>
    </location>
</feature>
<feature type="domain" description="Myosin motor" evidence="14">
    <location>
        <begin position="1"/>
        <end position="716"/>
    </location>
</feature>
<dbReference type="FunFam" id="1.10.10.820:FF:000001">
    <property type="entry name" value="Myosin heavy chain"/>
    <property type="match status" value="1"/>
</dbReference>
<dbReference type="InterPro" id="IPR019749">
    <property type="entry name" value="Band_41_domain"/>
</dbReference>
<dbReference type="GO" id="GO:0007165">
    <property type="term" value="P:signal transduction"/>
    <property type="evidence" value="ECO:0007669"/>
    <property type="project" value="InterPro"/>
</dbReference>